<feature type="compositionally biased region" description="Acidic residues" evidence="1">
    <location>
        <begin position="905"/>
        <end position="927"/>
    </location>
</feature>
<feature type="compositionally biased region" description="Polar residues" evidence="1">
    <location>
        <begin position="303"/>
        <end position="316"/>
    </location>
</feature>
<feature type="domain" description="JmjC" evidence="2">
    <location>
        <begin position="255"/>
        <end position="1108"/>
    </location>
</feature>
<feature type="region of interest" description="Disordered" evidence="1">
    <location>
        <begin position="453"/>
        <end position="477"/>
    </location>
</feature>
<dbReference type="Pfam" id="PF13621">
    <property type="entry name" value="Cupin_8"/>
    <property type="match status" value="2"/>
</dbReference>
<dbReference type="SUPFAM" id="SSF51197">
    <property type="entry name" value="Clavaminate synthase-like"/>
    <property type="match status" value="2"/>
</dbReference>
<feature type="region of interest" description="Disordered" evidence="1">
    <location>
        <begin position="17"/>
        <end position="45"/>
    </location>
</feature>
<dbReference type="InterPro" id="IPR041667">
    <property type="entry name" value="Cupin_8"/>
</dbReference>
<feature type="compositionally biased region" description="Acidic residues" evidence="1">
    <location>
        <begin position="147"/>
        <end position="163"/>
    </location>
</feature>
<organism evidence="3 4">
    <name type="scientific">Tilletia horrida</name>
    <dbReference type="NCBI Taxonomy" id="155126"/>
    <lineage>
        <taxon>Eukaryota</taxon>
        <taxon>Fungi</taxon>
        <taxon>Dikarya</taxon>
        <taxon>Basidiomycota</taxon>
        <taxon>Ustilaginomycotina</taxon>
        <taxon>Exobasidiomycetes</taxon>
        <taxon>Tilletiales</taxon>
        <taxon>Tilletiaceae</taxon>
        <taxon>Tilletia</taxon>
    </lineage>
</organism>
<evidence type="ECO:0000256" key="1">
    <source>
        <dbReference type="SAM" id="MobiDB-lite"/>
    </source>
</evidence>
<feature type="region of interest" description="Disordered" evidence="1">
    <location>
        <begin position="653"/>
        <end position="1052"/>
    </location>
</feature>
<feature type="compositionally biased region" description="Basic and acidic residues" evidence="1">
    <location>
        <begin position="862"/>
        <end position="877"/>
    </location>
</feature>
<dbReference type="Gene3D" id="2.60.120.650">
    <property type="entry name" value="Cupin"/>
    <property type="match status" value="1"/>
</dbReference>
<evidence type="ECO:0000259" key="2">
    <source>
        <dbReference type="PROSITE" id="PS51184"/>
    </source>
</evidence>
<feature type="compositionally biased region" description="Acidic residues" evidence="1">
    <location>
        <begin position="888"/>
        <end position="897"/>
    </location>
</feature>
<dbReference type="PANTHER" id="PTHR12461">
    <property type="entry name" value="HYPOXIA-INDUCIBLE FACTOR 1 ALPHA INHIBITOR-RELATED"/>
    <property type="match status" value="1"/>
</dbReference>
<protein>
    <recommendedName>
        <fullName evidence="2">JmjC domain-containing protein</fullName>
    </recommendedName>
</protein>
<keyword evidence="4" id="KW-1185">Reference proteome</keyword>
<feature type="compositionally biased region" description="Basic and acidic residues" evidence="1">
    <location>
        <begin position="720"/>
        <end position="729"/>
    </location>
</feature>
<feature type="compositionally biased region" description="Basic residues" evidence="1">
    <location>
        <begin position="1103"/>
        <end position="1115"/>
    </location>
</feature>
<accession>A0AAN6JSW2</accession>
<feature type="compositionally biased region" description="Acidic residues" evidence="1">
    <location>
        <begin position="698"/>
        <end position="711"/>
    </location>
</feature>
<feature type="compositionally biased region" description="Polar residues" evidence="1">
    <location>
        <begin position="809"/>
        <end position="826"/>
    </location>
</feature>
<feature type="compositionally biased region" description="Polar residues" evidence="1">
    <location>
        <begin position="842"/>
        <end position="855"/>
    </location>
</feature>
<reference evidence="3" key="1">
    <citation type="journal article" date="2023" name="PhytoFront">
        <title>Draft Genome Resources of Seven Strains of Tilletia horrida, Causal Agent of Kernel Smut of Rice.</title>
        <authorList>
            <person name="Khanal S."/>
            <person name="Antony Babu S."/>
            <person name="Zhou X.G."/>
        </authorList>
    </citation>
    <scope>NUCLEOTIDE SEQUENCE</scope>
    <source>
        <strain evidence="3">TX6</strain>
    </source>
</reference>
<feature type="compositionally biased region" description="Acidic residues" evidence="1">
    <location>
        <begin position="730"/>
        <end position="771"/>
    </location>
</feature>
<dbReference type="EMBL" id="JAPDMZ010000024">
    <property type="protein sequence ID" value="KAK0555720.1"/>
    <property type="molecule type" value="Genomic_DNA"/>
</dbReference>
<dbReference type="InterPro" id="IPR014710">
    <property type="entry name" value="RmlC-like_jellyroll"/>
</dbReference>
<comment type="caution">
    <text evidence="3">The sequence shown here is derived from an EMBL/GenBank/DDBJ whole genome shotgun (WGS) entry which is preliminary data.</text>
</comment>
<evidence type="ECO:0000313" key="4">
    <source>
        <dbReference type="Proteomes" id="UP001176517"/>
    </source>
</evidence>
<feature type="region of interest" description="Disordered" evidence="1">
    <location>
        <begin position="192"/>
        <end position="272"/>
    </location>
</feature>
<feature type="compositionally biased region" description="Acidic residues" evidence="1">
    <location>
        <begin position="586"/>
        <end position="596"/>
    </location>
</feature>
<feature type="region of interest" description="Disordered" evidence="1">
    <location>
        <begin position="1094"/>
        <end position="1179"/>
    </location>
</feature>
<dbReference type="PANTHER" id="PTHR12461:SF100">
    <property type="entry name" value="JMJC DOMAIN-CONTAINING PROTEIN 4"/>
    <property type="match status" value="1"/>
</dbReference>
<dbReference type="Gene3D" id="2.60.120.10">
    <property type="entry name" value="Jelly Rolls"/>
    <property type="match status" value="2"/>
</dbReference>
<dbReference type="Proteomes" id="UP001176517">
    <property type="component" value="Unassembled WGS sequence"/>
</dbReference>
<dbReference type="AlphaFoldDB" id="A0AAN6JSW2"/>
<gene>
    <name evidence="3" type="ORF">OC846_001591</name>
</gene>
<feature type="region of interest" description="Disordered" evidence="1">
    <location>
        <begin position="1191"/>
        <end position="1236"/>
    </location>
</feature>
<feature type="compositionally biased region" description="Low complexity" evidence="1">
    <location>
        <begin position="1142"/>
        <end position="1152"/>
    </location>
</feature>
<feature type="region of interest" description="Disordered" evidence="1">
    <location>
        <begin position="553"/>
        <end position="610"/>
    </location>
</feature>
<proteinExistence type="predicted"/>
<sequence length="1236" mass="136952">MEEVVHFDIAELLSSPELRPTRGSAGDNSLTEYTGYEPRSGDEVLHVPSSISPEELWDRFISKRRPVIIDGFPTDPEWQAHKWTDLERLRELAGDSHVKVEPIHPSFGHFGTGTTRTHTTFGQFLDVLQDPEEAGKWYLTTQYESGSEAEDQEESDSSSDAEHDDFDAIDQQLQNLESAIGTETLASVILAEGQSRKRKRSESSESEPASATDQQGFSTPETAEASSVDQDEMERSDEGFEEEDEDDDISVQQSDSEEEPDLDDILPSPTHALVTDFPAQPKLTGGLVLQQCNLWLGSSASPTTDLSARPVSTSATSPSPLPGKSSGLHHDFHDNLYALLAGRKRLLLFPPSAHRFLHPRGPILRVHKNGLIVYGPRDHEIDHDVAQDLLNSASLFGPDGPDLETLEYLRDRHYSIGRQRSLALRPDGLTTLDAAKWRIRARARALAEANERAAAAAGERRIHRDRRKGKARQTREQEEALQRYQAAKKEFLLQRLIEEDDDEDDDDEVDEDLYHYSTDESGHQLTAAQIDAILRAQDESDELDSDIAGLMEEDDEDEDDADSFDISSPGFFDLEEQHMVIRSTDGPEDDDDDDNASSDSTQDSLDLMEDIFEQQKTAILALRDQAETLEEEELQTHRLQVLVRRRQEVLEAREANAGGSDNRPSKQQQGKKQLEGKQKSKSGRANGRKADSAVDWEVASEDDDDDEDMSEPEGWMMFDDLEKERRMQEDAEEEDESESDDAEDGSSEGDEDEDDDDDDTDVDEGSEDDSEDAKYPAKEPTSKKVSETKNGAAAQARSALRGKVKNVTKKTQPSVASRKPNTNGTNGLVEYSDEDDEEGHESTSTSNAGDANSIGTVEGETELDRALRLNGVDDSRLRQAPPSQSPKDDDESVDESSGDFFGSDPGDEEDEDQDGDGIDMSMIEDGEAVLQALERKAQKVAKHGGGPSEELEEEDEDEDDDQSDEEEDDDDDDDDDETDDEEAEGAEDVDEQKEPSSFSRIKPHVLHAFYGLDSSLGPDADKKQAATHKAGTKKKSFDPRSDLTPRPGCPQPLVVDLQPGQCLYLPASWWHEVTSMSTAEHPFHCALNFWFHPPTNLAPKRKDSTKKKNKNKKGKAANGKAEKKGAGADETEQADAHHQQNGSSAAAASSQAAEKEKEDEEGASVPSAMNPYEDAEVWDEIRRTVAKLVRDARRRAEAAQLERSKEGMDDEGPSQDVVSLSKATGDKVAFKRRRKG</sequence>
<feature type="region of interest" description="Disordered" evidence="1">
    <location>
        <begin position="144"/>
        <end position="163"/>
    </location>
</feature>
<evidence type="ECO:0000313" key="3">
    <source>
        <dbReference type="EMBL" id="KAK0555720.1"/>
    </source>
</evidence>
<feature type="region of interest" description="Disordered" evidence="1">
    <location>
        <begin position="303"/>
        <end position="327"/>
    </location>
</feature>
<feature type="compositionally biased region" description="Polar residues" evidence="1">
    <location>
        <begin position="209"/>
        <end position="228"/>
    </location>
</feature>
<dbReference type="InterPro" id="IPR003347">
    <property type="entry name" value="JmjC_dom"/>
</dbReference>
<feature type="compositionally biased region" description="Basic residues" evidence="1">
    <location>
        <begin position="461"/>
        <end position="472"/>
    </location>
</feature>
<feature type="compositionally biased region" description="Acidic residues" evidence="1">
    <location>
        <begin position="949"/>
        <end position="991"/>
    </location>
</feature>
<feature type="compositionally biased region" description="Acidic residues" evidence="1">
    <location>
        <begin position="553"/>
        <end position="563"/>
    </location>
</feature>
<feature type="compositionally biased region" description="Acidic residues" evidence="1">
    <location>
        <begin position="229"/>
        <end position="264"/>
    </location>
</feature>
<feature type="compositionally biased region" description="Basic and acidic residues" evidence="1">
    <location>
        <begin position="772"/>
        <end position="787"/>
    </location>
</feature>
<feature type="compositionally biased region" description="Basic and acidic residues" evidence="1">
    <location>
        <begin position="1191"/>
        <end position="1207"/>
    </location>
</feature>
<name>A0AAN6JSW2_9BASI</name>
<dbReference type="PROSITE" id="PS51184">
    <property type="entry name" value="JMJC"/>
    <property type="match status" value="1"/>
</dbReference>